<proteinExistence type="predicted"/>
<evidence type="ECO:0000313" key="2">
    <source>
        <dbReference type="EMBL" id="CAI9270174.1"/>
    </source>
</evidence>
<dbReference type="SUPFAM" id="SSF50249">
    <property type="entry name" value="Nucleic acid-binding proteins"/>
    <property type="match status" value="2"/>
</dbReference>
<evidence type="ECO:0008006" key="4">
    <source>
        <dbReference type="Google" id="ProtNLM"/>
    </source>
</evidence>
<keyword evidence="3" id="KW-1185">Reference proteome</keyword>
<dbReference type="AlphaFoldDB" id="A0AA35VK00"/>
<feature type="region of interest" description="Disordered" evidence="1">
    <location>
        <begin position="788"/>
        <end position="849"/>
    </location>
</feature>
<reference evidence="2" key="1">
    <citation type="submission" date="2023-04" db="EMBL/GenBank/DDBJ databases">
        <authorList>
            <person name="Vijverberg K."/>
            <person name="Xiong W."/>
            <person name="Schranz E."/>
        </authorList>
    </citation>
    <scope>NUCLEOTIDE SEQUENCE</scope>
</reference>
<organism evidence="2 3">
    <name type="scientific">Lactuca saligna</name>
    <name type="common">Willowleaf lettuce</name>
    <dbReference type="NCBI Taxonomy" id="75948"/>
    <lineage>
        <taxon>Eukaryota</taxon>
        <taxon>Viridiplantae</taxon>
        <taxon>Streptophyta</taxon>
        <taxon>Embryophyta</taxon>
        <taxon>Tracheophyta</taxon>
        <taxon>Spermatophyta</taxon>
        <taxon>Magnoliopsida</taxon>
        <taxon>eudicotyledons</taxon>
        <taxon>Gunneridae</taxon>
        <taxon>Pentapetalae</taxon>
        <taxon>asterids</taxon>
        <taxon>campanulids</taxon>
        <taxon>Asterales</taxon>
        <taxon>Asteraceae</taxon>
        <taxon>Cichorioideae</taxon>
        <taxon>Cichorieae</taxon>
        <taxon>Lactucinae</taxon>
        <taxon>Lactuca</taxon>
    </lineage>
</organism>
<dbReference type="PANTHER" id="PTHR48463:SF1">
    <property type="entry name" value="DUF223 DOMAIN-CONTAINING PROTEIN"/>
    <property type="match status" value="1"/>
</dbReference>
<gene>
    <name evidence="2" type="ORF">LSALG_LOCUS10506</name>
</gene>
<name>A0AA35VK00_LACSI</name>
<accession>A0AA35VK00</accession>
<sequence>MARRPKRLSSPGASSSVPRTRRSRHSLFFAGLPDYVDSGDCTCVCEFCGAYFWYVERALKLSTPAHPKYYHCCRDGDVVLPYPSRLRAFGGLTGTDLDPNIVQYLVTFLGANNEDVKTFKTAKTMAEENNLENYSVRLFNNVVDRRYEFPSPGSLGCIVTGDDTTRADRVRYAIQKAESPRASASVTVDSHHNTHGGSAVTPVNEVQNFLDGRYICPHEAAWRILNFHIHHRYPPVQILSVHEQNMQQLLFKEDSTIPQVLSNPFSSVTTLLGWFRNNRRDPSGHELTYLEYPKSYKWDKSSKSWEPRVDDSSKMEMPDNDDPRDTSWLEIPDSLLIKPGNDSLNSLINFVYGDGVLNNPTAVDLSARAIVTPTNDVADNINTTVFGMVSSEERTYKSIDIIQPIGKRTSDFEGLRPMSSISELKTDGIGGPLQVRIVRKWRHGVRRYETWYLAVDKFGDAIQILGQRTNQSYIESILNLSHYYTISDYSCPITDSGHTDNTENWFHFLSKRQLIDLGDTPSYYPDYIGVLSKIRDCVKVGGESYILLILTDESGSELAINLWKECITNPQKFDRNSLQPPPATTVVAVTNLKPSISNGYLRHGSSHATHVYVNPDIPETTSLINLYTGPLRPMPPLAGTPSTLGDMRKKTRSELLDKTFLVRASIKDILFQNSWYQTTCTICKDPIFRRGENWFCSAHGHIDKPNYIYKLSVIITDATDSIQAAMSETSCRKLLGSNLDKFISENPMTNPNVLPINITNERGNTKTMSIQMIRASTSENIRFIIIDHDPQTRMSDTSIPTTPAPTKTTRVRQNNTSPGSSTDNQNVARPLTYDLAGATPKDSDNQIKK</sequence>
<dbReference type="PANTHER" id="PTHR48463">
    <property type="entry name" value="DUF223 DOMAIN-CONTAINING PROTEIN"/>
    <property type="match status" value="1"/>
</dbReference>
<dbReference type="Proteomes" id="UP001177003">
    <property type="component" value="Chromosome 1"/>
</dbReference>
<evidence type="ECO:0000313" key="3">
    <source>
        <dbReference type="Proteomes" id="UP001177003"/>
    </source>
</evidence>
<feature type="compositionally biased region" description="Polar residues" evidence="1">
    <location>
        <begin position="792"/>
        <end position="827"/>
    </location>
</feature>
<evidence type="ECO:0000256" key="1">
    <source>
        <dbReference type="SAM" id="MobiDB-lite"/>
    </source>
</evidence>
<feature type="region of interest" description="Disordered" evidence="1">
    <location>
        <begin position="301"/>
        <end position="325"/>
    </location>
</feature>
<protein>
    <recommendedName>
        <fullName evidence="4">ATP-dependent DNA helicase</fullName>
    </recommendedName>
</protein>
<dbReference type="EMBL" id="OX465077">
    <property type="protein sequence ID" value="CAI9270174.1"/>
    <property type="molecule type" value="Genomic_DNA"/>
</dbReference>
<dbReference type="InterPro" id="IPR012340">
    <property type="entry name" value="NA-bd_OB-fold"/>
</dbReference>
<dbReference type="Gene3D" id="2.40.50.140">
    <property type="entry name" value="Nucleic acid-binding proteins"/>
    <property type="match status" value="2"/>
</dbReference>